<protein>
    <submittedName>
        <fullName evidence="1">Uncharacterized protein</fullName>
    </submittedName>
</protein>
<evidence type="ECO:0000313" key="1">
    <source>
        <dbReference type="EMBL" id="KAF4970884.1"/>
    </source>
</evidence>
<dbReference type="OrthoDB" id="5092369at2759"/>
<name>A0A8H4U7C0_9HYPO</name>
<evidence type="ECO:0000313" key="2">
    <source>
        <dbReference type="Proteomes" id="UP000622797"/>
    </source>
</evidence>
<dbReference type="EMBL" id="JABEXW010000107">
    <property type="protein sequence ID" value="KAF4970884.1"/>
    <property type="molecule type" value="Genomic_DNA"/>
</dbReference>
<dbReference type="Proteomes" id="UP000622797">
    <property type="component" value="Unassembled WGS sequence"/>
</dbReference>
<keyword evidence="2" id="KW-1185">Reference proteome</keyword>
<reference evidence="1" key="2">
    <citation type="submission" date="2020-05" db="EMBL/GenBank/DDBJ databases">
        <authorList>
            <person name="Kim H.-S."/>
            <person name="Proctor R.H."/>
            <person name="Brown D.W."/>
        </authorList>
    </citation>
    <scope>NUCLEOTIDE SEQUENCE</scope>
    <source>
        <strain evidence="1">NRRL 20472</strain>
    </source>
</reference>
<dbReference type="AlphaFoldDB" id="A0A8H4U7C0"/>
<accession>A0A8H4U7C0</accession>
<comment type="caution">
    <text evidence="1">The sequence shown here is derived from an EMBL/GenBank/DDBJ whole genome shotgun (WGS) entry which is preliminary data.</text>
</comment>
<gene>
    <name evidence="1" type="ORF">FSARC_2154</name>
</gene>
<sequence length="457" mass="51740">MPSITYATTPPRLYNNTIIIGACGVVVEKDPSTNNDGWFLYDMFSRHAEAKNLDLWQCWVSATSIQDSKFYFTAWDTITGVTEVGRAEDIATYSLSPTSEVIDRVLGHIRVATQISKSTNPPAQILLLLFGHGSPSLGCYMDYDKSIKDPEAILTPTKILAAMESEAHITLFINTFAKTRWFRCRSHTNEILADGGTCTAAGVPESIPQIPRNRFITPQPTNQFACRTQRTLARMLLKTCPRDSGGLFTTNCFFKDLGEDWINIADQSVLNREAQLEAIMQYRLHLSAFSDDLVTKFELTRPFKQTCLSWDMIKWPRKRPGKRHHIMGDPNEYFEVLGEVIEEEVETKSSGYARCSLYWHAAFCETYGLQCRSEPDSQGRISQVYQSILDAWLQGELTIRATMIGRLPNDAGGLPQIVYGEDVGYEADDEDEEEEYDGYVVDEVDEEDEQVCPHVFY</sequence>
<reference evidence="1" key="1">
    <citation type="journal article" date="2020" name="BMC Genomics">
        <title>Correction to: Identification and distribution of gene clusters required for synthesis of sphingolipid metabolism inhibitors in diverse species of the filamentous fungus Fusarium.</title>
        <authorList>
            <person name="Kim H.S."/>
            <person name="Lohmar J.M."/>
            <person name="Busman M."/>
            <person name="Brown D.W."/>
            <person name="Naumann T.A."/>
            <person name="Divon H.H."/>
            <person name="Lysoe E."/>
            <person name="Uhlig S."/>
            <person name="Proctor R.H."/>
        </authorList>
    </citation>
    <scope>NUCLEOTIDE SEQUENCE</scope>
    <source>
        <strain evidence="1">NRRL 20472</strain>
    </source>
</reference>
<organism evidence="1 2">
    <name type="scientific">Fusarium sarcochroum</name>
    <dbReference type="NCBI Taxonomy" id="1208366"/>
    <lineage>
        <taxon>Eukaryota</taxon>
        <taxon>Fungi</taxon>
        <taxon>Dikarya</taxon>
        <taxon>Ascomycota</taxon>
        <taxon>Pezizomycotina</taxon>
        <taxon>Sordariomycetes</taxon>
        <taxon>Hypocreomycetidae</taxon>
        <taxon>Hypocreales</taxon>
        <taxon>Nectriaceae</taxon>
        <taxon>Fusarium</taxon>
        <taxon>Fusarium lateritium species complex</taxon>
    </lineage>
</organism>
<proteinExistence type="predicted"/>